<comment type="caution">
    <text evidence="2">The sequence shown here is derived from an EMBL/GenBank/DDBJ whole genome shotgun (WGS) entry which is preliminary data.</text>
</comment>
<feature type="transmembrane region" description="Helical" evidence="1">
    <location>
        <begin position="767"/>
        <end position="790"/>
    </location>
</feature>
<dbReference type="Proteomes" id="UP000573327">
    <property type="component" value="Unassembled WGS sequence"/>
</dbReference>
<keyword evidence="1" id="KW-0812">Transmembrane</keyword>
<feature type="transmembrane region" description="Helical" evidence="1">
    <location>
        <begin position="811"/>
        <end position="841"/>
    </location>
</feature>
<keyword evidence="3" id="KW-1185">Reference proteome</keyword>
<accession>A0A7W7WHB0</accession>
<feature type="transmembrane region" description="Helical" evidence="1">
    <location>
        <begin position="396"/>
        <end position="416"/>
    </location>
</feature>
<feature type="transmembrane region" description="Helical" evidence="1">
    <location>
        <begin position="861"/>
        <end position="883"/>
    </location>
</feature>
<name>A0A7W7WHB0_9ACTN</name>
<dbReference type="GO" id="GO:0022857">
    <property type="term" value="F:transmembrane transporter activity"/>
    <property type="evidence" value="ECO:0007669"/>
    <property type="project" value="TreeGrafter"/>
</dbReference>
<feature type="transmembrane region" description="Helical" evidence="1">
    <location>
        <begin position="526"/>
        <end position="546"/>
    </location>
</feature>
<dbReference type="AlphaFoldDB" id="A0A7W7WHB0"/>
<keyword evidence="1" id="KW-0472">Membrane</keyword>
<reference evidence="2 3" key="1">
    <citation type="submission" date="2020-08" db="EMBL/GenBank/DDBJ databases">
        <title>Sequencing the genomes of 1000 actinobacteria strains.</title>
        <authorList>
            <person name="Klenk H.-P."/>
        </authorList>
    </citation>
    <scope>NUCLEOTIDE SEQUENCE [LARGE SCALE GENOMIC DNA]</scope>
    <source>
        <strain evidence="2 3">DSM 44786</strain>
    </source>
</reference>
<protein>
    <submittedName>
        <fullName evidence="2">Putative ABC transport system permease protein</fullName>
    </submittedName>
</protein>
<evidence type="ECO:0000313" key="2">
    <source>
        <dbReference type="EMBL" id="MBB4946948.1"/>
    </source>
</evidence>
<dbReference type="InterPro" id="IPR050250">
    <property type="entry name" value="Macrolide_Exporter_MacB"/>
</dbReference>
<gene>
    <name evidence="2" type="ORF">F4556_002483</name>
</gene>
<evidence type="ECO:0000256" key="1">
    <source>
        <dbReference type="SAM" id="Phobius"/>
    </source>
</evidence>
<proteinExistence type="predicted"/>
<dbReference type="PANTHER" id="PTHR30572:SF4">
    <property type="entry name" value="ABC TRANSPORTER PERMEASE YTRF"/>
    <property type="match status" value="1"/>
</dbReference>
<feature type="transmembrane region" description="Helical" evidence="1">
    <location>
        <begin position="322"/>
        <end position="343"/>
    </location>
</feature>
<feature type="transmembrane region" description="Helical" evidence="1">
    <location>
        <begin position="436"/>
        <end position="454"/>
    </location>
</feature>
<sequence length="903" mass="92509">MSTPAPWVRTRLRTAPLAALLTAALALAMVFLAAALPRALDRGANDALHSFLGSYGPLATSVRAASSTTSGGDPAEQLDATLAELTGGVSAVLPLDPSGPVYGRRASRPRVLPDPKLDRPEGIPPELALLYLHGARDHVRLTAGQWPGDAAAGEPVQIALAAGAAEAIGIKVGSVLDGTALGVGPQRARVAGLYTAGDPSDPFWAGEGCALKACKNQKFMGPWEPPLAYWYTIALTGPEAMTRMAEWGNGAEDFWRLPVQVDALRADRLKETSFDLAAVTAGPIAARVTTGTGRIGLRINSDLRNLIDTARMRQSAINSLTAVGPAGAAGVAAVVLCLAAALTAERRTAELRLLRARGAGSAGICRRLLGEGALTVLPAAGLGALLAFTLLPTARWLTAAVAAGSVTLLALLAFPVRTALLLRDPAGGARAGRRRLMAELAVLAATVTAATQVVRRGVAPLGEGVDPLLVAAPLLLALTGALLLARLQPALIGLLARWARPRPGAIAFLGLARAARGSGPRSRPSVLPLLALVLAVTCGAVGATVLSSVAANRTAVARYTIGGDAMVNAQLNGSLPEGFVTAAGRLPGVETALPVWIEEDVTMTTGTGGSVRVNVVLADPVGYARLAEVAGRGRFDPALLTAVPGRPLPALVSSDLPEGEYSLRLAGGEAVPIRSVAVVDGTPALHGTAATNVVLPIGPATELLPRLGGPDRWLADGRLDDAELRALAEKFLGPPTAGERPGHLVRTSSGAVAELGRDPLQNSAERLFWVTVGATALFALLSVLLTLLRAGPERAAMLARLRTMGLRPRQGLALILAEALPQALFAALGGALTAVGCVLLLGPAVDLSPLVGAEVPTGLRLTAAPIVEQTVGLALLACLAVLAEAAVTARRQITTELRAGDTR</sequence>
<dbReference type="GO" id="GO:0005886">
    <property type="term" value="C:plasma membrane"/>
    <property type="evidence" value="ECO:0007669"/>
    <property type="project" value="TreeGrafter"/>
</dbReference>
<evidence type="ECO:0000313" key="3">
    <source>
        <dbReference type="Proteomes" id="UP000573327"/>
    </source>
</evidence>
<feature type="transmembrane region" description="Helical" evidence="1">
    <location>
        <begin position="474"/>
        <end position="496"/>
    </location>
</feature>
<keyword evidence="1" id="KW-1133">Transmembrane helix</keyword>
<feature type="transmembrane region" description="Helical" evidence="1">
    <location>
        <begin position="364"/>
        <end position="390"/>
    </location>
</feature>
<dbReference type="PANTHER" id="PTHR30572">
    <property type="entry name" value="MEMBRANE COMPONENT OF TRANSPORTER-RELATED"/>
    <property type="match status" value="1"/>
</dbReference>
<organism evidence="2 3">
    <name type="scientific">Kitasatospora gansuensis</name>
    <dbReference type="NCBI Taxonomy" id="258050"/>
    <lineage>
        <taxon>Bacteria</taxon>
        <taxon>Bacillati</taxon>
        <taxon>Actinomycetota</taxon>
        <taxon>Actinomycetes</taxon>
        <taxon>Kitasatosporales</taxon>
        <taxon>Streptomycetaceae</taxon>
        <taxon>Kitasatospora</taxon>
    </lineage>
</organism>
<dbReference type="EMBL" id="JACHJR010000001">
    <property type="protein sequence ID" value="MBB4946948.1"/>
    <property type="molecule type" value="Genomic_DNA"/>
</dbReference>
<dbReference type="RefSeq" id="WP_184914310.1">
    <property type="nucleotide sequence ID" value="NZ_JACHJR010000001.1"/>
</dbReference>